<dbReference type="EMBL" id="FLQU01001444">
    <property type="protein sequence ID" value="SBS93010.1"/>
    <property type="molecule type" value="Genomic_DNA"/>
</dbReference>
<dbReference type="Proteomes" id="UP000078560">
    <property type="component" value="Unassembled WGS sequence"/>
</dbReference>
<protein>
    <submittedName>
        <fullName evidence="3">PIR Superfamily Protein</fullName>
    </submittedName>
</protein>
<keyword evidence="1" id="KW-0812">Transmembrane</keyword>
<dbReference type="AlphaFoldDB" id="A0A1A8XC70"/>
<dbReference type="Proteomes" id="UP000078546">
    <property type="component" value="Unassembled WGS sequence"/>
</dbReference>
<keyword evidence="1" id="KW-0472">Membrane</keyword>
<dbReference type="VEuPathDB" id="PlasmoDB:PocGH01_00014800"/>
<reference evidence="3" key="1">
    <citation type="submission" date="2016-05" db="EMBL/GenBank/DDBJ databases">
        <authorList>
            <person name="Lavstsen T."/>
            <person name="Jespersen J.S."/>
        </authorList>
    </citation>
    <scope>NUCLEOTIDE SEQUENCE [LARGE SCALE GENOMIC DNA]</scope>
</reference>
<sequence>MAAGSVSVVFSDQKNYDDLYCFEKYVEIVEGVEERIDKLDKAKTKDQDFRNNCNGLSIYIEEKKEEHEKCFGNNESQNFTTIEYLLDVTVPRYKYYNNCDLLSIPEAKVPIKVEHKTITTCKGITCKNELMQRIEEVNALQECTNNNSCRNSPSALTLPQDLATSVTGELEEVTFETTAPSSDTADEVEELELDILSSGENAEDVLDDPSTENTTFSGILSLGNTVLDEIGTYVQESEKVIDMVSDEFTKYEEKEPGSIKKLFMGLIKFFTDALNNLTSLNLFDTNDAVLNSPIEGQQLLEQPISGGERVQQNQPYVQKLHSENGPHSDQIRNLAGVHHEAHALLCHARPYIRNTSDVSTGLGIFNGLKIANEGTLLWDHNGNLDLADGGTPSVFGKKSVKISISLFLIILVLTTITALLIKYTSIGEKYSDKEKKKREERRAELDRIMHQSSFSETDGIYLTCNSFPQQQYYTAYQY</sequence>
<evidence type="ECO:0000256" key="1">
    <source>
        <dbReference type="SAM" id="Phobius"/>
    </source>
</evidence>
<evidence type="ECO:0000313" key="3">
    <source>
        <dbReference type="EMBL" id="SBT01456.1"/>
    </source>
</evidence>
<evidence type="ECO:0000313" key="2">
    <source>
        <dbReference type="EMBL" id="SBS93010.1"/>
    </source>
</evidence>
<evidence type="ECO:0000313" key="4">
    <source>
        <dbReference type="Proteomes" id="UP000078546"/>
    </source>
</evidence>
<dbReference type="EMBL" id="FLQV01002508">
    <property type="protein sequence ID" value="SBT01456.1"/>
    <property type="molecule type" value="Genomic_DNA"/>
</dbReference>
<reference evidence="4 5" key="2">
    <citation type="submission" date="2016-05" db="EMBL/GenBank/DDBJ databases">
        <authorList>
            <person name="Naeem Raeece"/>
        </authorList>
    </citation>
    <scope>NUCLEOTIDE SEQUENCE [LARGE SCALE GENOMIC DNA]</scope>
</reference>
<accession>A0A1A8XC70</accession>
<keyword evidence="1" id="KW-1133">Transmembrane helix</keyword>
<feature type="transmembrane region" description="Helical" evidence="1">
    <location>
        <begin position="402"/>
        <end position="421"/>
    </location>
</feature>
<evidence type="ECO:0000313" key="5">
    <source>
        <dbReference type="Proteomes" id="UP000078560"/>
    </source>
</evidence>
<organism evidence="3 4">
    <name type="scientific">Plasmodium ovale curtisi</name>
    <dbReference type="NCBI Taxonomy" id="864141"/>
    <lineage>
        <taxon>Eukaryota</taxon>
        <taxon>Sar</taxon>
        <taxon>Alveolata</taxon>
        <taxon>Apicomplexa</taxon>
        <taxon>Aconoidasida</taxon>
        <taxon>Haemosporida</taxon>
        <taxon>Plasmodiidae</taxon>
        <taxon>Plasmodium</taxon>
        <taxon>Plasmodium (Plasmodium)</taxon>
    </lineage>
</organism>
<proteinExistence type="predicted"/>
<name>A0A1A8XC70_PLAOA</name>
<gene>
    <name evidence="3" type="ORF">POVCU1_067050</name>
    <name evidence="2" type="ORF">POVCU2_0078360</name>
</gene>